<sequence length="624" mass="66844">MSPSTTNTDSATGLRNASYDFIIVGGGTAGLVLAHRLSADPTATVLVLEAGSNKLDDPRIKIPGLAATTYEDPEFDWNLRSIPQTQLNGRRIFGNKGRTLGGSSAINMGMLVYPSRAGMNAWEELGNPGWGWDEFAPYVRKFHTGTPPSDSVRRFFGGMKSEAADQGSEGPVQASFGDETGYMPYHAAWFRAFEELGWPQTDDPIKGEGAGPFVNPGAVDPVTKTRSHAGAAYLGGDVLGRENLRVVTGALVSRIVLDGGHGEEAPATATGVQFIKDGETYTVAVTREVIMAAGTFQTPQILELSGIGDAARLRSLGIESVVDLPTVGENLQDHGIVCFNYEVADGMPSGDMARDPAVAAAAMAAYQKDGSGPLGMVPFVSAFMPCLDVPQGEREEMLSKIDASISDPDLSHMYKKQYAVLRSILANPSEPTVQYIMAPLQLVPNAGPDPSDIFGLKHPGFFMSILSLLSYPLSRGSVHINSPNPSAPPTIDAALLRHPADLALQARHSMWMEKIPETGAMSALLKKDGERLHAPEKINSLQQAQDLIRDLVLSMYHVSGTCAMMPRQDGGVVDPRLKVYGTRNVRVVDASVFPLEPRGNIQATVFAVAEKAADLVREDWADVV</sequence>
<comment type="cofactor">
    <cofactor evidence="2">
        <name>FAD</name>
        <dbReference type="ChEBI" id="CHEBI:57692"/>
    </cofactor>
</comment>
<dbReference type="PANTHER" id="PTHR11552:SF210">
    <property type="entry name" value="GLUCOSE-METHANOL-CHOLINE OXIDOREDUCTASE N-TERMINAL DOMAIN-CONTAINING PROTEIN-RELATED"/>
    <property type="match status" value="1"/>
</dbReference>
<evidence type="ECO:0000259" key="3">
    <source>
        <dbReference type="PROSITE" id="PS00624"/>
    </source>
</evidence>
<dbReference type="PANTHER" id="PTHR11552">
    <property type="entry name" value="GLUCOSE-METHANOL-CHOLINE GMC OXIDOREDUCTASE"/>
    <property type="match status" value="1"/>
</dbReference>
<reference evidence="4 5" key="1">
    <citation type="journal article" date="2018" name="IMA Fungus">
        <title>IMA Genome-F 9: Draft genome sequence of Annulohypoxylon stygium, Aspergillus mulundensis, Berkeleyomyces basicola (syn. Thielaviopsis basicola), Ceratocystis smalleyi, two Cercospora beticola strains, Coleophoma cylindrospora, Fusarium fracticaudum, Phialophora cf. hyalina, and Morchella septimelata.</title>
        <authorList>
            <person name="Wingfield B.D."/>
            <person name="Bills G.F."/>
            <person name="Dong Y."/>
            <person name="Huang W."/>
            <person name="Nel W.J."/>
            <person name="Swalarsk-Parry B.S."/>
            <person name="Vaghefi N."/>
            <person name="Wilken P.M."/>
            <person name="An Z."/>
            <person name="de Beer Z.W."/>
            <person name="De Vos L."/>
            <person name="Chen L."/>
            <person name="Duong T.A."/>
            <person name="Gao Y."/>
            <person name="Hammerbacher A."/>
            <person name="Kikkert J.R."/>
            <person name="Li Y."/>
            <person name="Li H."/>
            <person name="Li K."/>
            <person name="Li Q."/>
            <person name="Liu X."/>
            <person name="Ma X."/>
            <person name="Naidoo K."/>
            <person name="Pethybridge S.J."/>
            <person name="Sun J."/>
            <person name="Steenkamp E.T."/>
            <person name="van der Nest M.A."/>
            <person name="van Wyk S."/>
            <person name="Wingfield M.J."/>
            <person name="Xiong C."/>
            <person name="Yue Q."/>
            <person name="Zhang X."/>
        </authorList>
    </citation>
    <scope>NUCLEOTIDE SEQUENCE [LARGE SCALE GENOMIC DNA]</scope>
    <source>
        <strain evidence="4 5">DSM 5745</strain>
    </source>
</reference>
<dbReference type="PIRSF" id="PIRSF000137">
    <property type="entry name" value="Alcohol_oxidase"/>
    <property type="match status" value="1"/>
</dbReference>
<dbReference type="SUPFAM" id="SSF51905">
    <property type="entry name" value="FAD/NAD(P)-binding domain"/>
    <property type="match status" value="1"/>
</dbReference>
<dbReference type="PROSITE" id="PS00624">
    <property type="entry name" value="GMC_OXRED_2"/>
    <property type="match status" value="1"/>
</dbReference>
<dbReference type="InterPro" id="IPR036188">
    <property type="entry name" value="FAD/NAD-bd_sf"/>
</dbReference>
<dbReference type="STRING" id="1810919.A0A3D8T715"/>
<evidence type="ECO:0000256" key="1">
    <source>
        <dbReference type="ARBA" id="ARBA00010790"/>
    </source>
</evidence>
<dbReference type="EMBL" id="PVWQ01000001">
    <property type="protein sequence ID" value="RDW94231.1"/>
    <property type="molecule type" value="Genomic_DNA"/>
</dbReference>
<evidence type="ECO:0000313" key="4">
    <source>
        <dbReference type="EMBL" id="RDW94231.1"/>
    </source>
</evidence>
<dbReference type="Gene3D" id="3.30.560.10">
    <property type="entry name" value="Glucose Oxidase, domain 3"/>
    <property type="match status" value="1"/>
</dbReference>
<name>A0A3D8T715_9EURO</name>
<dbReference type="InterPro" id="IPR007867">
    <property type="entry name" value="GMC_OxRtase_C"/>
</dbReference>
<keyword evidence="2" id="KW-0274">FAD</keyword>
<keyword evidence="2" id="KW-0285">Flavoprotein</keyword>
<dbReference type="Gene3D" id="3.50.50.60">
    <property type="entry name" value="FAD/NAD(P)-binding domain"/>
    <property type="match status" value="1"/>
</dbReference>
<keyword evidence="5" id="KW-1185">Reference proteome</keyword>
<feature type="domain" description="Glucose-methanol-choline oxidoreductase N-terminal" evidence="3">
    <location>
        <begin position="294"/>
        <end position="308"/>
    </location>
</feature>
<dbReference type="RefSeq" id="XP_026609414.1">
    <property type="nucleotide sequence ID" value="XM_026743569.1"/>
</dbReference>
<dbReference type="OrthoDB" id="269227at2759"/>
<dbReference type="Proteomes" id="UP000256690">
    <property type="component" value="Unassembled WGS sequence"/>
</dbReference>
<proteinExistence type="inferred from homology"/>
<protein>
    <recommendedName>
        <fullName evidence="3">Glucose-methanol-choline oxidoreductase N-terminal domain-containing protein</fullName>
    </recommendedName>
</protein>
<gene>
    <name evidence="4" type="ORF">DSM5745_01553</name>
</gene>
<dbReference type="AlphaFoldDB" id="A0A3D8T715"/>
<dbReference type="Pfam" id="PF05199">
    <property type="entry name" value="GMC_oxred_C"/>
    <property type="match status" value="1"/>
</dbReference>
<comment type="similarity">
    <text evidence="1">Belongs to the GMC oxidoreductase family.</text>
</comment>
<evidence type="ECO:0000313" key="5">
    <source>
        <dbReference type="Proteomes" id="UP000256690"/>
    </source>
</evidence>
<dbReference type="GO" id="GO:0016614">
    <property type="term" value="F:oxidoreductase activity, acting on CH-OH group of donors"/>
    <property type="evidence" value="ECO:0007669"/>
    <property type="project" value="InterPro"/>
</dbReference>
<dbReference type="SUPFAM" id="SSF54373">
    <property type="entry name" value="FAD-linked reductases, C-terminal domain"/>
    <property type="match status" value="1"/>
</dbReference>
<comment type="caution">
    <text evidence="4">The sequence shown here is derived from an EMBL/GenBank/DDBJ whole genome shotgun (WGS) entry which is preliminary data.</text>
</comment>
<organism evidence="4 5">
    <name type="scientific">Aspergillus mulundensis</name>
    <dbReference type="NCBI Taxonomy" id="1810919"/>
    <lineage>
        <taxon>Eukaryota</taxon>
        <taxon>Fungi</taxon>
        <taxon>Dikarya</taxon>
        <taxon>Ascomycota</taxon>
        <taxon>Pezizomycotina</taxon>
        <taxon>Eurotiomycetes</taxon>
        <taxon>Eurotiomycetidae</taxon>
        <taxon>Eurotiales</taxon>
        <taxon>Aspergillaceae</taxon>
        <taxon>Aspergillus</taxon>
        <taxon>Aspergillus subgen. Nidulantes</taxon>
    </lineage>
</organism>
<feature type="binding site" evidence="2">
    <location>
        <position position="252"/>
    </location>
    <ligand>
        <name>FAD</name>
        <dbReference type="ChEBI" id="CHEBI:57692"/>
    </ligand>
</feature>
<accession>A0A3D8T715</accession>
<evidence type="ECO:0000256" key="2">
    <source>
        <dbReference type="PIRSR" id="PIRSR000137-2"/>
    </source>
</evidence>
<dbReference type="InterPro" id="IPR000172">
    <property type="entry name" value="GMC_OxRdtase_N"/>
</dbReference>
<dbReference type="Pfam" id="PF00732">
    <property type="entry name" value="GMC_oxred_N"/>
    <property type="match status" value="1"/>
</dbReference>
<dbReference type="InterPro" id="IPR012132">
    <property type="entry name" value="GMC_OxRdtase"/>
</dbReference>
<dbReference type="GO" id="GO:0050660">
    <property type="term" value="F:flavin adenine dinucleotide binding"/>
    <property type="evidence" value="ECO:0007669"/>
    <property type="project" value="InterPro"/>
</dbReference>
<dbReference type="GeneID" id="38111923"/>